<feature type="transmembrane region" description="Helical" evidence="12">
    <location>
        <begin position="273"/>
        <end position="301"/>
    </location>
</feature>
<dbReference type="Proteomes" id="UP001054837">
    <property type="component" value="Unassembled WGS sequence"/>
</dbReference>
<dbReference type="AlphaFoldDB" id="A0AAV4X4R1"/>
<comment type="caution">
    <text evidence="13">The sequence shown here is derived from an EMBL/GenBank/DDBJ whole genome shotgun (WGS) entry which is preliminary data.</text>
</comment>
<evidence type="ECO:0000256" key="8">
    <source>
        <dbReference type="ARBA" id="ARBA00022989"/>
    </source>
</evidence>
<keyword evidence="11 12" id="KW-0407">Ion channel</keyword>
<evidence type="ECO:0000256" key="10">
    <source>
        <dbReference type="ARBA" id="ARBA00023136"/>
    </source>
</evidence>
<keyword evidence="7" id="KW-0965">Cell junction</keyword>
<keyword evidence="3 12" id="KW-0813">Transport</keyword>
<keyword evidence="8 12" id="KW-1133">Transmembrane helix</keyword>
<evidence type="ECO:0000256" key="7">
    <source>
        <dbReference type="ARBA" id="ARBA00022949"/>
    </source>
</evidence>
<feature type="transmembrane region" description="Helical" evidence="12">
    <location>
        <begin position="183"/>
        <end position="202"/>
    </location>
</feature>
<evidence type="ECO:0000256" key="3">
    <source>
        <dbReference type="ARBA" id="ARBA00022448"/>
    </source>
</evidence>
<dbReference type="PANTHER" id="PTHR11893:SF36">
    <property type="entry name" value="INNEXIN-5"/>
    <property type="match status" value="1"/>
</dbReference>
<name>A0AAV4X4R1_9ARAC</name>
<evidence type="ECO:0000256" key="12">
    <source>
        <dbReference type="RuleBase" id="RU010713"/>
    </source>
</evidence>
<dbReference type="PANTHER" id="PTHR11893">
    <property type="entry name" value="INNEXIN"/>
    <property type="match status" value="1"/>
</dbReference>
<evidence type="ECO:0000256" key="9">
    <source>
        <dbReference type="ARBA" id="ARBA00023065"/>
    </source>
</evidence>
<organism evidence="13 14">
    <name type="scientific">Caerostris darwini</name>
    <dbReference type="NCBI Taxonomy" id="1538125"/>
    <lineage>
        <taxon>Eukaryota</taxon>
        <taxon>Metazoa</taxon>
        <taxon>Ecdysozoa</taxon>
        <taxon>Arthropoda</taxon>
        <taxon>Chelicerata</taxon>
        <taxon>Arachnida</taxon>
        <taxon>Araneae</taxon>
        <taxon>Araneomorphae</taxon>
        <taxon>Entelegynae</taxon>
        <taxon>Araneoidea</taxon>
        <taxon>Araneidae</taxon>
        <taxon>Caerostris</taxon>
    </lineage>
</organism>
<sequence>MLQSFSILKGSVASRPRSTESFVFFLHYRVTFLLLMFACLLVSSKQFVGDRIRCLAGPYGDISTALLDAYCWAASTYSVSSAYFKEVGIEVPHPGIGESENTSEYTYRNYYQYIHLVLFFQALLFYFPHMIWKNADNYMNNFYSSIEASKTTTSSQDTKAEKETESQFDLAATYIEDRWGTHLLYGLQYILCEVLSIINLIVQSYLVDVFLGGEFLGLGYFYIPYYNAKRFQDPISMFPLVTNCYFKKYGASGFVDTIDALCVLPINALNVKIYLFIWVWFAVLLGLSFASLLHFCLAWFFPKYRNLPLILKSLVFRNRVDHGYYKRVVMRGDFGDWFVLSSIKNNMDSLEFSHLMENLWYKLSNVGTETKEP</sequence>
<comment type="subcellular location">
    <subcellularLocation>
        <location evidence="1">Cell junction</location>
        <location evidence="1">Gap junction</location>
    </subcellularLocation>
    <subcellularLocation>
        <location evidence="2 12">Cell membrane</location>
        <topology evidence="2 12">Multi-pass membrane protein</topology>
    </subcellularLocation>
</comment>
<dbReference type="PRINTS" id="PR01262">
    <property type="entry name" value="INNEXIN"/>
</dbReference>
<evidence type="ECO:0000256" key="4">
    <source>
        <dbReference type="ARBA" id="ARBA00022475"/>
    </source>
</evidence>
<gene>
    <name evidence="13" type="primary">shakB</name>
    <name evidence="12" type="synonym">inx</name>
    <name evidence="13" type="ORF">CDAR_438521</name>
</gene>
<dbReference type="GO" id="GO:0005921">
    <property type="term" value="C:gap junction"/>
    <property type="evidence" value="ECO:0007669"/>
    <property type="project" value="UniProtKB-SubCell"/>
</dbReference>
<feature type="transmembrane region" description="Helical" evidence="12">
    <location>
        <begin position="22"/>
        <end position="43"/>
    </location>
</feature>
<evidence type="ECO:0000256" key="5">
    <source>
        <dbReference type="ARBA" id="ARBA00022692"/>
    </source>
</evidence>
<comment type="function">
    <text evidence="12">Structural component of the gap junctions.</text>
</comment>
<dbReference type="GO" id="GO:0005243">
    <property type="term" value="F:gap junction channel activity"/>
    <property type="evidence" value="ECO:0007669"/>
    <property type="project" value="TreeGrafter"/>
</dbReference>
<proteinExistence type="inferred from homology"/>
<keyword evidence="4" id="KW-1003">Cell membrane</keyword>
<keyword evidence="10 12" id="KW-0472">Membrane</keyword>
<dbReference type="Pfam" id="PF00876">
    <property type="entry name" value="Innexin"/>
    <property type="match status" value="1"/>
</dbReference>
<dbReference type="PROSITE" id="PS51013">
    <property type="entry name" value="PANNEXIN"/>
    <property type="match status" value="1"/>
</dbReference>
<keyword evidence="6" id="KW-0303">Gap junction</keyword>
<comment type="caution">
    <text evidence="12">Lacks conserved residue(s) required for the propagation of feature annotation.</text>
</comment>
<feature type="transmembrane region" description="Helical" evidence="12">
    <location>
        <begin position="113"/>
        <end position="132"/>
    </location>
</feature>
<dbReference type="EMBL" id="BPLQ01015526">
    <property type="protein sequence ID" value="GIY88759.1"/>
    <property type="molecule type" value="Genomic_DNA"/>
</dbReference>
<dbReference type="InterPro" id="IPR000990">
    <property type="entry name" value="Innexin"/>
</dbReference>
<dbReference type="GO" id="GO:0034220">
    <property type="term" value="P:monoatomic ion transmembrane transport"/>
    <property type="evidence" value="ECO:0007669"/>
    <property type="project" value="UniProtKB-KW"/>
</dbReference>
<comment type="similarity">
    <text evidence="12">Belongs to the pannexin family.</text>
</comment>
<protein>
    <recommendedName>
        <fullName evidence="12">Innexin</fullName>
    </recommendedName>
</protein>
<feature type="transmembrane region" description="Helical" evidence="12">
    <location>
        <begin position="209"/>
        <end position="228"/>
    </location>
</feature>
<evidence type="ECO:0000313" key="13">
    <source>
        <dbReference type="EMBL" id="GIY88759.1"/>
    </source>
</evidence>
<keyword evidence="14" id="KW-1185">Reference proteome</keyword>
<accession>A0AAV4X4R1</accession>
<dbReference type="GO" id="GO:0005886">
    <property type="term" value="C:plasma membrane"/>
    <property type="evidence" value="ECO:0007669"/>
    <property type="project" value="UniProtKB-SubCell"/>
</dbReference>
<keyword evidence="5 12" id="KW-0812">Transmembrane</keyword>
<keyword evidence="9 12" id="KW-0406">Ion transport</keyword>
<evidence type="ECO:0000256" key="2">
    <source>
        <dbReference type="ARBA" id="ARBA00004651"/>
    </source>
</evidence>
<evidence type="ECO:0000256" key="1">
    <source>
        <dbReference type="ARBA" id="ARBA00004610"/>
    </source>
</evidence>
<reference evidence="13 14" key="1">
    <citation type="submission" date="2021-06" db="EMBL/GenBank/DDBJ databases">
        <title>Caerostris darwini draft genome.</title>
        <authorList>
            <person name="Kono N."/>
            <person name="Arakawa K."/>
        </authorList>
    </citation>
    <scope>NUCLEOTIDE SEQUENCE [LARGE SCALE GENOMIC DNA]</scope>
</reference>
<evidence type="ECO:0000256" key="11">
    <source>
        <dbReference type="ARBA" id="ARBA00023303"/>
    </source>
</evidence>
<evidence type="ECO:0000256" key="6">
    <source>
        <dbReference type="ARBA" id="ARBA00022868"/>
    </source>
</evidence>
<evidence type="ECO:0000313" key="14">
    <source>
        <dbReference type="Proteomes" id="UP001054837"/>
    </source>
</evidence>